<evidence type="ECO:0000256" key="1">
    <source>
        <dbReference type="SAM" id="MobiDB-lite"/>
    </source>
</evidence>
<organism evidence="2 3">
    <name type="scientific">Ensete ventricosum</name>
    <name type="common">Abyssinian banana</name>
    <name type="synonym">Musa ensete</name>
    <dbReference type="NCBI Taxonomy" id="4639"/>
    <lineage>
        <taxon>Eukaryota</taxon>
        <taxon>Viridiplantae</taxon>
        <taxon>Streptophyta</taxon>
        <taxon>Embryophyta</taxon>
        <taxon>Tracheophyta</taxon>
        <taxon>Spermatophyta</taxon>
        <taxon>Magnoliopsida</taxon>
        <taxon>Liliopsida</taxon>
        <taxon>Zingiberales</taxon>
        <taxon>Musaceae</taxon>
        <taxon>Ensete</taxon>
    </lineage>
</organism>
<reference evidence="2 3" key="1">
    <citation type="journal article" date="2014" name="Agronomy (Basel)">
        <title>A Draft Genome Sequence for Ensete ventricosum, the Drought-Tolerant Tree Against Hunger.</title>
        <authorList>
            <person name="Harrison J."/>
            <person name="Moore K.A."/>
            <person name="Paszkiewicz K."/>
            <person name="Jones T."/>
            <person name="Grant M."/>
            <person name="Ambacheew D."/>
            <person name="Muzemil S."/>
            <person name="Studholme D.J."/>
        </authorList>
    </citation>
    <scope>NUCLEOTIDE SEQUENCE [LARGE SCALE GENOMIC DNA]</scope>
</reference>
<gene>
    <name evidence="2" type="ORF">B296_00049939</name>
</gene>
<dbReference type="Proteomes" id="UP000287651">
    <property type="component" value="Unassembled WGS sequence"/>
</dbReference>
<dbReference type="AlphaFoldDB" id="A0A426XD19"/>
<feature type="compositionally biased region" description="Polar residues" evidence="1">
    <location>
        <begin position="22"/>
        <end position="45"/>
    </location>
</feature>
<evidence type="ECO:0000313" key="2">
    <source>
        <dbReference type="EMBL" id="RRT37383.1"/>
    </source>
</evidence>
<name>A0A426XD19_ENSVE</name>
<proteinExistence type="predicted"/>
<protein>
    <submittedName>
        <fullName evidence="2">Uncharacterized protein</fullName>
    </submittedName>
</protein>
<evidence type="ECO:0000313" key="3">
    <source>
        <dbReference type="Proteomes" id="UP000287651"/>
    </source>
</evidence>
<feature type="region of interest" description="Disordered" evidence="1">
    <location>
        <begin position="1"/>
        <end position="50"/>
    </location>
</feature>
<comment type="caution">
    <text evidence="2">The sequence shown here is derived from an EMBL/GenBank/DDBJ whole genome shotgun (WGS) entry which is preliminary data.</text>
</comment>
<sequence>MVLPKWLEGGLRGPPRSRESSMDQQKNTMGNNQDDASPTELSKSGTDAGGWGIVDAVIPDAHGWVWWRHSHMGLWTPSCQMCTAGFGGAAPTHDHITHGCS</sequence>
<dbReference type="EMBL" id="AMZH03022373">
    <property type="protein sequence ID" value="RRT37383.1"/>
    <property type="molecule type" value="Genomic_DNA"/>
</dbReference>
<accession>A0A426XD19</accession>